<evidence type="ECO:0000313" key="2">
    <source>
        <dbReference type="EMBL" id="RLE53479.1"/>
    </source>
</evidence>
<dbReference type="EMBL" id="QMQX01000009">
    <property type="protein sequence ID" value="RLE53479.1"/>
    <property type="molecule type" value="Genomic_DNA"/>
</dbReference>
<feature type="transmembrane region" description="Helical" evidence="1">
    <location>
        <begin position="244"/>
        <end position="261"/>
    </location>
</feature>
<feature type="transmembrane region" description="Helical" evidence="1">
    <location>
        <begin position="59"/>
        <end position="78"/>
    </location>
</feature>
<feature type="transmembrane region" description="Helical" evidence="1">
    <location>
        <begin position="482"/>
        <end position="501"/>
    </location>
</feature>
<feature type="transmembrane region" description="Helical" evidence="1">
    <location>
        <begin position="508"/>
        <end position="530"/>
    </location>
</feature>
<keyword evidence="1" id="KW-1133">Transmembrane helix</keyword>
<feature type="transmembrane region" description="Helical" evidence="1">
    <location>
        <begin position="268"/>
        <end position="287"/>
    </location>
</feature>
<accession>A0A497F2F3</accession>
<feature type="transmembrane region" description="Helical" evidence="1">
    <location>
        <begin position="550"/>
        <end position="572"/>
    </location>
</feature>
<dbReference type="Proteomes" id="UP000272051">
    <property type="component" value="Unassembled WGS sequence"/>
</dbReference>
<feature type="transmembrane region" description="Helical" evidence="1">
    <location>
        <begin position="144"/>
        <end position="163"/>
    </location>
</feature>
<dbReference type="NCBIfam" id="NF037982">
    <property type="entry name" value="Nramp_1"/>
    <property type="match status" value="2"/>
</dbReference>
<evidence type="ECO:0000313" key="3">
    <source>
        <dbReference type="Proteomes" id="UP000272051"/>
    </source>
</evidence>
<keyword evidence="1" id="KW-0812">Transmembrane</keyword>
<feature type="transmembrane region" description="Helical" evidence="1">
    <location>
        <begin position="106"/>
        <end position="124"/>
    </location>
</feature>
<dbReference type="AlphaFoldDB" id="A0A497F2F3"/>
<protein>
    <submittedName>
        <fullName evidence="2">Uncharacterized protein</fullName>
    </submittedName>
</protein>
<name>A0A497F2F3_9CREN</name>
<sequence length="575" mass="65671">MGEAAKEIKPYYGALPPLKPAKEVPSPKGVMEIMGPGWILVGLSIGSGELLMWPTMTMQFGYILLWAMLLGVTLQFFWNTELVRWTVITGESYIQGMARMPPGPKFWVPWFLLIGTWGFIWPGWGMGAGDAMWLMVGGWGDPVAWRTLGFIFCLIVILAGKIVREPFEKIMMAVSIWFTVTLIISAIYLVAAMPPVEIELLVHPSKAYLIDKIIELHPDWYAELAAGGYYYIHTGQYVTIDTRALVGTYIWGLFGGGAGLIPWEKVDYVLLGAGIAYAGAGGIYNVYYSYWARDKGWGMGQYIGRIAGIRGKLETVSDIGFWPEPTPENISRLKKWIFNYEWKENFLIWYVLDAATLILFTFIAGAIFYYPYMTDQVRALYQQVYAELGDFWNPLNKDFVTGTLPTFNPIGMPTKHITGPLGEARMFQLWMGPAGWWMFMIMAAMVLWSTHISILEGGARMWADSIWCFTPGLREKKPSIRFWYYLVFFIFFIWGLIIIWTRMPTLRVLAIGASIQLAVQWSSVITVPWMYKKLIPKELYKDLGPAYWRWPLFIIAFGFWFWAFAMFVGRLAGVV</sequence>
<evidence type="ECO:0000256" key="1">
    <source>
        <dbReference type="SAM" id="Phobius"/>
    </source>
</evidence>
<reference evidence="2 3" key="1">
    <citation type="submission" date="2018-06" db="EMBL/GenBank/DDBJ databases">
        <title>Extensive metabolic versatility and redundancy in microbially diverse, dynamic hydrothermal sediments.</title>
        <authorList>
            <person name="Dombrowski N."/>
            <person name="Teske A."/>
            <person name="Baker B.J."/>
        </authorList>
    </citation>
    <scope>NUCLEOTIDE SEQUENCE [LARGE SCALE GENOMIC DNA]</scope>
    <source>
        <strain evidence="2">B34_G17</strain>
    </source>
</reference>
<gene>
    <name evidence="2" type="ORF">DRJ33_00865</name>
</gene>
<feature type="transmembrane region" description="Helical" evidence="1">
    <location>
        <begin position="170"/>
        <end position="191"/>
    </location>
</feature>
<feature type="transmembrane region" description="Helical" evidence="1">
    <location>
        <begin position="347"/>
        <end position="370"/>
    </location>
</feature>
<proteinExistence type="predicted"/>
<comment type="caution">
    <text evidence="2">The sequence shown here is derived from an EMBL/GenBank/DDBJ whole genome shotgun (WGS) entry which is preliminary data.</text>
</comment>
<feature type="transmembrane region" description="Helical" evidence="1">
    <location>
        <begin position="434"/>
        <end position="454"/>
    </location>
</feature>
<keyword evidence="1" id="KW-0472">Membrane</keyword>
<organism evidence="2 3">
    <name type="scientific">Thermoproteota archaeon</name>
    <dbReference type="NCBI Taxonomy" id="2056631"/>
    <lineage>
        <taxon>Archaea</taxon>
        <taxon>Thermoproteota</taxon>
    </lineage>
</organism>